<gene>
    <name evidence="5" type="ORF">FNH06_31910</name>
</gene>
<dbReference type="CDD" id="cd06225">
    <property type="entry name" value="HAMP"/>
    <property type="match status" value="1"/>
</dbReference>
<accession>A0A557ZZ41</accession>
<dbReference type="Proteomes" id="UP000318578">
    <property type="component" value="Unassembled WGS sequence"/>
</dbReference>
<name>A0A557ZZ41_9PSEU</name>
<keyword evidence="6" id="KW-1185">Reference proteome</keyword>
<keyword evidence="2 3" id="KW-1133">Transmembrane helix</keyword>
<protein>
    <submittedName>
        <fullName evidence="5">HAMP domain-containing protein</fullName>
    </submittedName>
</protein>
<evidence type="ECO:0000313" key="5">
    <source>
        <dbReference type="EMBL" id="TVT17288.1"/>
    </source>
</evidence>
<dbReference type="Gene3D" id="6.10.340.10">
    <property type="match status" value="1"/>
</dbReference>
<dbReference type="SUPFAM" id="SSF158472">
    <property type="entry name" value="HAMP domain-like"/>
    <property type="match status" value="1"/>
</dbReference>
<reference evidence="5 6" key="1">
    <citation type="submission" date="2019-07" db="EMBL/GenBank/DDBJ databases">
        <title>New species of Amycolatopsis and Streptomyces.</title>
        <authorList>
            <person name="Duangmal K."/>
            <person name="Teo W.F.A."/>
            <person name="Lipun K."/>
        </authorList>
    </citation>
    <scope>NUCLEOTIDE SEQUENCE [LARGE SCALE GENOMIC DNA]</scope>
    <source>
        <strain evidence="5 6">JCM 30562</strain>
    </source>
</reference>
<dbReference type="Pfam" id="PF05227">
    <property type="entry name" value="CHASE3"/>
    <property type="match status" value="1"/>
</dbReference>
<feature type="transmembrane region" description="Helical" evidence="3">
    <location>
        <begin position="191"/>
        <end position="211"/>
    </location>
</feature>
<dbReference type="GO" id="GO:0007165">
    <property type="term" value="P:signal transduction"/>
    <property type="evidence" value="ECO:0007669"/>
    <property type="project" value="InterPro"/>
</dbReference>
<dbReference type="Pfam" id="PF00672">
    <property type="entry name" value="HAMP"/>
    <property type="match status" value="1"/>
</dbReference>
<dbReference type="PROSITE" id="PS50885">
    <property type="entry name" value="HAMP"/>
    <property type="match status" value="1"/>
</dbReference>
<dbReference type="RefSeq" id="WP_144643636.1">
    <property type="nucleotide sequence ID" value="NZ_BNAX01000002.1"/>
</dbReference>
<keyword evidence="3" id="KW-0472">Membrane</keyword>
<evidence type="ECO:0000256" key="1">
    <source>
        <dbReference type="ARBA" id="ARBA00022692"/>
    </source>
</evidence>
<proteinExistence type="predicted"/>
<dbReference type="OrthoDB" id="9808408at2"/>
<organism evidence="5 6">
    <name type="scientific">Amycolatopsis acidiphila</name>
    <dbReference type="NCBI Taxonomy" id="715473"/>
    <lineage>
        <taxon>Bacteria</taxon>
        <taxon>Bacillati</taxon>
        <taxon>Actinomycetota</taxon>
        <taxon>Actinomycetes</taxon>
        <taxon>Pseudonocardiales</taxon>
        <taxon>Pseudonocardiaceae</taxon>
        <taxon>Amycolatopsis</taxon>
    </lineage>
</organism>
<dbReference type="InterPro" id="IPR007891">
    <property type="entry name" value="CHASE3"/>
</dbReference>
<keyword evidence="1 3" id="KW-0812">Transmembrane</keyword>
<dbReference type="InterPro" id="IPR003660">
    <property type="entry name" value="HAMP_dom"/>
</dbReference>
<evidence type="ECO:0000313" key="6">
    <source>
        <dbReference type="Proteomes" id="UP000318578"/>
    </source>
</evidence>
<comment type="caution">
    <text evidence="5">The sequence shown here is derived from an EMBL/GenBank/DDBJ whole genome shotgun (WGS) entry which is preliminary data.</text>
</comment>
<dbReference type="SMART" id="SM00304">
    <property type="entry name" value="HAMP"/>
    <property type="match status" value="1"/>
</dbReference>
<evidence type="ECO:0000259" key="4">
    <source>
        <dbReference type="PROSITE" id="PS50885"/>
    </source>
</evidence>
<dbReference type="GO" id="GO:0016020">
    <property type="term" value="C:membrane"/>
    <property type="evidence" value="ECO:0007669"/>
    <property type="project" value="InterPro"/>
</dbReference>
<dbReference type="CDD" id="cd19410">
    <property type="entry name" value="HK9-like_sensor"/>
    <property type="match status" value="1"/>
</dbReference>
<feature type="domain" description="HAMP" evidence="4">
    <location>
        <begin position="213"/>
        <end position="265"/>
    </location>
</feature>
<sequence length="462" mass="49276">MLSRAWPQTLRWRVYALVCGLLLLLLVTAAATTVSRFYATSVGNHVRGSLRPAQQSAAALSKDYVDMETGARGFLLTRDDTFLAPYESGHADMAQQEQQLRGLLSFDETSLGLLDGVRAAGETWQRQSIEPDIAAARDGTLAPAPPMTDALAAKQTFDRVRASLAELQAHINELTAVGLQQSTDAQNAANIVTIVCAALALVLGAVTVLLLRGSLDAPLRKLLDQVQRVSDGELDHGVDVSGPAEVAELGHAVETMRVRIISETGRATEASDQLVRLEETDRIAGELGDTVIKRLFAIGLALQSATARFPVAAQVFARAVADLDQAINQLRSSLYGQIPLTAGQSLGMAVQTLVSELETGVGVVPELVLTGDLDRELPDDVVTAVLGVLHDVLGALLTPGRPDPVEIGLTRENGVIRLRADGPAPESTATLESLGERARLLSGDGRVDYEGDRVVIDWWLPV</sequence>
<dbReference type="AlphaFoldDB" id="A0A557ZZ41"/>
<evidence type="ECO:0000256" key="3">
    <source>
        <dbReference type="SAM" id="Phobius"/>
    </source>
</evidence>
<dbReference type="EMBL" id="VJZA01000082">
    <property type="protein sequence ID" value="TVT17288.1"/>
    <property type="molecule type" value="Genomic_DNA"/>
</dbReference>
<evidence type="ECO:0000256" key="2">
    <source>
        <dbReference type="ARBA" id="ARBA00022989"/>
    </source>
</evidence>